<gene>
    <name evidence="1" type="ORF">FHS89_002288</name>
</gene>
<dbReference type="InterPro" id="IPR010237">
    <property type="entry name" value="Pyr-5-nucltdase"/>
</dbReference>
<dbReference type="RefSeq" id="WP_184011681.1">
    <property type="nucleotide sequence ID" value="NZ_JACIJS010000006.1"/>
</dbReference>
<keyword evidence="1" id="KW-0378">Hydrolase</keyword>
<organism evidence="1 2">
    <name type="scientific">Rubricella aquisinus</name>
    <dbReference type="NCBI Taxonomy" id="2028108"/>
    <lineage>
        <taxon>Bacteria</taxon>
        <taxon>Pseudomonadati</taxon>
        <taxon>Pseudomonadota</taxon>
        <taxon>Alphaproteobacteria</taxon>
        <taxon>Rhodobacterales</taxon>
        <taxon>Paracoccaceae</taxon>
        <taxon>Rubricella</taxon>
    </lineage>
</organism>
<sequence>MTITISQDFSGVTAWVFDLDNTLYPPQARLFDQIEHLMHRYVMRELNLSESDASHLRKRYWMEHGTTLNGLMQNHGIHPDPFLEEVHDIDLTHLTEDERLGAAISALPGRKIVYTNGSRKHGERVTAARGLNGVFDAIFGIEDADYIPKPQADAFAKVFAKAAIAPIGAAMFEDDARNLKVPYEWGMKTVLVGPAEDAPYAPDQTEHLAAFLEALT</sequence>
<protein>
    <submittedName>
        <fullName evidence="1">Putative hydrolase of the HAD superfamily</fullName>
    </submittedName>
</protein>
<dbReference type="Gene3D" id="1.10.150.450">
    <property type="match status" value="1"/>
</dbReference>
<dbReference type="InterPro" id="IPR023214">
    <property type="entry name" value="HAD_sf"/>
</dbReference>
<dbReference type="SUPFAM" id="SSF56784">
    <property type="entry name" value="HAD-like"/>
    <property type="match status" value="1"/>
</dbReference>
<accession>A0A840WRG5</accession>
<evidence type="ECO:0000313" key="1">
    <source>
        <dbReference type="EMBL" id="MBB5516262.1"/>
    </source>
</evidence>
<dbReference type="Gene3D" id="3.40.50.1000">
    <property type="entry name" value="HAD superfamily/HAD-like"/>
    <property type="match status" value="1"/>
</dbReference>
<keyword evidence="2" id="KW-1185">Reference proteome</keyword>
<dbReference type="AlphaFoldDB" id="A0A840WRG5"/>
<reference evidence="1 2" key="1">
    <citation type="submission" date="2020-08" db="EMBL/GenBank/DDBJ databases">
        <title>Genomic Encyclopedia of Type Strains, Phase IV (KMG-IV): sequencing the most valuable type-strain genomes for metagenomic binning, comparative biology and taxonomic classification.</title>
        <authorList>
            <person name="Goeker M."/>
        </authorList>
    </citation>
    <scope>NUCLEOTIDE SEQUENCE [LARGE SCALE GENOMIC DNA]</scope>
    <source>
        <strain evidence="1 2">DSM 103377</strain>
    </source>
</reference>
<dbReference type="SFLD" id="SFLDS00003">
    <property type="entry name" value="Haloacid_Dehalogenase"/>
    <property type="match status" value="1"/>
</dbReference>
<proteinExistence type="predicted"/>
<dbReference type="GO" id="GO:0016787">
    <property type="term" value="F:hydrolase activity"/>
    <property type="evidence" value="ECO:0007669"/>
    <property type="project" value="UniProtKB-KW"/>
</dbReference>
<dbReference type="PANTHER" id="PTHR12725:SF117">
    <property type="entry name" value="HALOACID DEHALOGENASE-LIKE HYDROLASE"/>
    <property type="match status" value="1"/>
</dbReference>
<dbReference type="InterPro" id="IPR036412">
    <property type="entry name" value="HAD-like_sf"/>
</dbReference>
<evidence type="ECO:0000313" key="2">
    <source>
        <dbReference type="Proteomes" id="UP000553766"/>
    </source>
</evidence>
<dbReference type="EMBL" id="JACIJS010000006">
    <property type="protein sequence ID" value="MBB5516262.1"/>
    <property type="molecule type" value="Genomic_DNA"/>
</dbReference>
<dbReference type="SFLD" id="SFLDG01132">
    <property type="entry name" value="C1.5.3:_5'-Nucleotidase_Like"/>
    <property type="match status" value="1"/>
</dbReference>
<dbReference type="SFLD" id="SFLDG01129">
    <property type="entry name" value="C1.5:_HAD__Beta-PGM__Phosphata"/>
    <property type="match status" value="1"/>
</dbReference>
<dbReference type="Proteomes" id="UP000553766">
    <property type="component" value="Unassembled WGS sequence"/>
</dbReference>
<dbReference type="PANTHER" id="PTHR12725">
    <property type="entry name" value="HALOACID DEHALOGENASE-LIKE HYDROLASE"/>
    <property type="match status" value="1"/>
</dbReference>
<dbReference type="NCBIfam" id="TIGR01993">
    <property type="entry name" value="Pyr-5-nucltdase"/>
    <property type="match status" value="1"/>
</dbReference>
<comment type="caution">
    <text evidence="1">The sequence shown here is derived from an EMBL/GenBank/DDBJ whole genome shotgun (WGS) entry which is preliminary data.</text>
</comment>
<dbReference type="Pfam" id="PF00702">
    <property type="entry name" value="Hydrolase"/>
    <property type="match status" value="1"/>
</dbReference>
<name>A0A840WRG5_9RHOB</name>